<dbReference type="Pfam" id="PF11225">
    <property type="entry name" value="DUF3024"/>
    <property type="match status" value="1"/>
</dbReference>
<reference evidence="1" key="1">
    <citation type="submission" date="2018-06" db="EMBL/GenBank/DDBJ databases">
        <authorList>
            <person name="Zhirakovskaya E."/>
        </authorList>
    </citation>
    <scope>NUCLEOTIDE SEQUENCE</scope>
</reference>
<name>A0A3B0Z0G8_9ZZZZ</name>
<dbReference type="AlphaFoldDB" id="A0A3B0Z0G8"/>
<proteinExistence type="predicted"/>
<accession>A0A3B0Z0G8</accession>
<evidence type="ECO:0000313" key="1">
    <source>
        <dbReference type="EMBL" id="VAW74196.1"/>
    </source>
</evidence>
<gene>
    <name evidence="1" type="ORF">MNBD_GAMMA14-687</name>
</gene>
<protein>
    <recommendedName>
        <fullName evidence="2">DUF3024 domain-containing protein</fullName>
    </recommendedName>
</protein>
<dbReference type="EMBL" id="UOFM01000089">
    <property type="protein sequence ID" value="VAW74196.1"/>
    <property type="molecule type" value="Genomic_DNA"/>
</dbReference>
<organism evidence="1">
    <name type="scientific">hydrothermal vent metagenome</name>
    <dbReference type="NCBI Taxonomy" id="652676"/>
    <lineage>
        <taxon>unclassified sequences</taxon>
        <taxon>metagenomes</taxon>
        <taxon>ecological metagenomes</taxon>
    </lineage>
</organism>
<evidence type="ECO:0008006" key="2">
    <source>
        <dbReference type="Google" id="ProtNLM"/>
    </source>
</evidence>
<dbReference type="InterPro" id="IPR021388">
    <property type="entry name" value="DUF3024"/>
</dbReference>
<sequence>MSVSLLALQRARKQLDVFCAQRNRPGSELFCRVEDSSLVLQYNGQSLVRLEPDGTQWRIFWRREDRSWAPWPHLPVCDDIQRVIDELEQAPLHVHWSR</sequence>